<evidence type="ECO:0000256" key="9">
    <source>
        <dbReference type="ARBA" id="ARBA00023002"/>
    </source>
</evidence>
<dbReference type="Proteomes" id="UP001153148">
    <property type="component" value="Unassembled WGS sequence"/>
</dbReference>
<evidence type="ECO:0000256" key="1">
    <source>
        <dbReference type="ARBA" id="ARBA00001971"/>
    </source>
</evidence>
<keyword evidence="7" id="KW-0256">Endoplasmic reticulum</keyword>
<evidence type="ECO:0000256" key="13">
    <source>
        <dbReference type="SAM" id="Phobius"/>
    </source>
</evidence>
<dbReference type="InterPro" id="IPR036396">
    <property type="entry name" value="Cyt_P450_sf"/>
</dbReference>
<comment type="caution">
    <text evidence="14">The sequence shown here is derived from an EMBL/GenBank/DDBJ whole genome shotgun (WGS) entry which is preliminary data.</text>
</comment>
<dbReference type="InterPro" id="IPR001128">
    <property type="entry name" value="Cyt_P450"/>
</dbReference>
<comment type="subcellular location">
    <subcellularLocation>
        <location evidence="3">Endoplasmic reticulum membrane</location>
        <topology evidence="3">Peripheral membrane protein</topology>
    </subcellularLocation>
    <subcellularLocation>
        <location evidence="2">Microsome membrane</location>
        <topology evidence="2">Peripheral membrane protein</topology>
    </subcellularLocation>
</comment>
<keyword evidence="6" id="KW-0479">Metal-binding</keyword>
<comment type="cofactor">
    <cofactor evidence="1">
        <name>heme</name>
        <dbReference type="ChEBI" id="CHEBI:30413"/>
    </cofactor>
</comment>
<sequence>MALVEVLGFGFIILVIAVFVLYLLFPYHFMSNQTHQLINKIPGPPLLFAFGNTWEFFLEPEGKPTVVLVNPKDIEVVLNSTKHIDKSHHYTFLHDWLGLGLLTSTGTKWHNRRKMLTPAFHFKILEEHVPALNQMTNILTQKLMACTIDDTPVDIHKFITLCSLDIICGT</sequence>
<evidence type="ECO:0000256" key="11">
    <source>
        <dbReference type="ARBA" id="ARBA00023033"/>
    </source>
</evidence>
<evidence type="ECO:0000256" key="4">
    <source>
        <dbReference type="ARBA" id="ARBA00010617"/>
    </source>
</evidence>
<feature type="transmembrane region" description="Helical" evidence="13">
    <location>
        <begin position="6"/>
        <end position="25"/>
    </location>
</feature>
<keyword evidence="11" id="KW-0503">Monooxygenase</keyword>
<evidence type="ECO:0000256" key="8">
    <source>
        <dbReference type="ARBA" id="ARBA00022848"/>
    </source>
</evidence>
<keyword evidence="5" id="KW-0349">Heme</keyword>
<comment type="similarity">
    <text evidence="4">Belongs to the cytochrome P450 family.</text>
</comment>
<evidence type="ECO:0000256" key="3">
    <source>
        <dbReference type="ARBA" id="ARBA00004406"/>
    </source>
</evidence>
<accession>A0ABN7P1W3</accession>
<keyword evidence="9" id="KW-0560">Oxidoreductase</keyword>
<evidence type="ECO:0008006" key="16">
    <source>
        <dbReference type="Google" id="ProtNLM"/>
    </source>
</evidence>
<evidence type="ECO:0000256" key="10">
    <source>
        <dbReference type="ARBA" id="ARBA00023004"/>
    </source>
</evidence>
<keyword evidence="13" id="KW-0812">Transmembrane</keyword>
<dbReference type="PANTHER" id="PTHR24291:SF189">
    <property type="entry name" value="CYTOCHROME P450 4C3-RELATED"/>
    <property type="match status" value="1"/>
</dbReference>
<evidence type="ECO:0000256" key="5">
    <source>
        <dbReference type="ARBA" id="ARBA00022617"/>
    </source>
</evidence>
<keyword evidence="13" id="KW-1133">Transmembrane helix</keyword>
<evidence type="ECO:0000256" key="2">
    <source>
        <dbReference type="ARBA" id="ARBA00004174"/>
    </source>
</evidence>
<keyword evidence="8" id="KW-0492">Microsome</keyword>
<dbReference type="PANTHER" id="PTHR24291">
    <property type="entry name" value="CYTOCHROME P450 FAMILY 4"/>
    <property type="match status" value="1"/>
</dbReference>
<dbReference type="InterPro" id="IPR050196">
    <property type="entry name" value="Cytochrome_P450_Monoox"/>
</dbReference>
<evidence type="ECO:0000313" key="14">
    <source>
        <dbReference type="EMBL" id="CAG2061752.1"/>
    </source>
</evidence>
<evidence type="ECO:0000256" key="12">
    <source>
        <dbReference type="ARBA" id="ARBA00023136"/>
    </source>
</evidence>
<evidence type="ECO:0000256" key="6">
    <source>
        <dbReference type="ARBA" id="ARBA00022723"/>
    </source>
</evidence>
<gene>
    <name evidence="14" type="ORF">TPAB3V08_LOCUS8705</name>
</gene>
<keyword evidence="15" id="KW-1185">Reference proteome</keyword>
<proteinExistence type="inferred from homology"/>
<organism evidence="14 15">
    <name type="scientific">Timema podura</name>
    <name type="common">Walking stick</name>
    <dbReference type="NCBI Taxonomy" id="61482"/>
    <lineage>
        <taxon>Eukaryota</taxon>
        <taxon>Metazoa</taxon>
        <taxon>Ecdysozoa</taxon>
        <taxon>Arthropoda</taxon>
        <taxon>Hexapoda</taxon>
        <taxon>Insecta</taxon>
        <taxon>Pterygota</taxon>
        <taxon>Neoptera</taxon>
        <taxon>Polyneoptera</taxon>
        <taxon>Phasmatodea</taxon>
        <taxon>Timematodea</taxon>
        <taxon>Timematoidea</taxon>
        <taxon>Timematidae</taxon>
        <taxon>Timema</taxon>
    </lineage>
</organism>
<keyword evidence="10" id="KW-0408">Iron</keyword>
<dbReference type="Gene3D" id="1.10.630.10">
    <property type="entry name" value="Cytochrome P450"/>
    <property type="match status" value="1"/>
</dbReference>
<name>A0ABN7P1W3_TIMPD</name>
<dbReference type="EMBL" id="CAJPIN010017138">
    <property type="protein sequence ID" value="CAG2061752.1"/>
    <property type="molecule type" value="Genomic_DNA"/>
</dbReference>
<evidence type="ECO:0000313" key="15">
    <source>
        <dbReference type="Proteomes" id="UP001153148"/>
    </source>
</evidence>
<dbReference type="SUPFAM" id="SSF48264">
    <property type="entry name" value="Cytochrome P450"/>
    <property type="match status" value="1"/>
</dbReference>
<dbReference type="Pfam" id="PF00067">
    <property type="entry name" value="p450"/>
    <property type="match status" value="1"/>
</dbReference>
<reference evidence="14" key="1">
    <citation type="submission" date="2021-03" db="EMBL/GenBank/DDBJ databases">
        <authorList>
            <person name="Tran Van P."/>
        </authorList>
    </citation>
    <scope>NUCLEOTIDE SEQUENCE</scope>
</reference>
<protein>
    <recommendedName>
        <fullName evidence="16">Cytochrome P450</fullName>
    </recommendedName>
</protein>
<evidence type="ECO:0000256" key="7">
    <source>
        <dbReference type="ARBA" id="ARBA00022824"/>
    </source>
</evidence>
<keyword evidence="12 13" id="KW-0472">Membrane</keyword>